<feature type="region of interest" description="Disordered" evidence="1">
    <location>
        <begin position="122"/>
        <end position="156"/>
    </location>
</feature>
<feature type="domain" description="Protein kinase" evidence="2">
    <location>
        <begin position="580"/>
        <end position="826"/>
    </location>
</feature>
<evidence type="ECO:0000313" key="3">
    <source>
        <dbReference type="EMBL" id="TRY67105.1"/>
    </source>
</evidence>
<evidence type="ECO:0000256" key="1">
    <source>
        <dbReference type="SAM" id="MobiDB-lite"/>
    </source>
</evidence>
<feature type="compositionally biased region" description="Polar residues" evidence="1">
    <location>
        <begin position="386"/>
        <end position="396"/>
    </location>
</feature>
<reference evidence="3 4" key="1">
    <citation type="journal article" date="2018" name="Nat. Ecol. Evol.">
        <title>Genomic signatures of mitonuclear coevolution across populations of Tigriopus californicus.</title>
        <authorList>
            <person name="Barreto F.S."/>
            <person name="Watson E.T."/>
            <person name="Lima T.G."/>
            <person name="Willett C.S."/>
            <person name="Edmands S."/>
            <person name="Li W."/>
            <person name="Burton R.S."/>
        </authorList>
    </citation>
    <scope>NUCLEOTIDE SEQUENCE [LARGE SCALE GENOMIC DNA]</scope>
    <source>
        <strain evidence="3 4">San Diego</strain>
    </source>
</reference>
<dbReference type="InterPro" id="IPR011009">
    <property type="entry name" value="Kinase-like_dom_sf"/>
</dbReference>
<organism evidence="3 4">
    <name type="scientific">Tigriopus californicus</name>
    <name type="common">Marine copepod</name>
    <dbReference type="NCBI Taxonomy" id="6832"/>
    <lineage>
        <taxon>Eukaryota</taxon>
        <taxon>Metazoa</taxon>
        <taxon>Ecdysozoa</taxon>
        <taxon>Arthropoda</taxon>
        <taxon>Crustacea</taxon>
        <taxon>Multicrustacea</taxon>
        <taxon>Hexanauplia</taxon>
        <taxon>Copepoda</taxon>
        <taxon>Harpacticoida</taxon>
        <taxon>Harpacticidae</taxon>
        <taxon>Tigriopus</taxon>
    </lineage>
</organism>
<dbReference type="EMBL" id="VCGU01000011">
    <property type="protein sequence ID" value="TRY67105.1"/>
    <property type="molecule type" value="Genomic_DNA"/>
</dbReference>
<dbReference type="GO" id="GO:0004674">
    <property type="term" value="F:protein serine/threonine kinase activity"/>
    <property type="evidence" value="ECO:0007669"/>
    <property type="project" value="TreeGrafter"/>
</dbReference>
<dbReference type="Gene3D" id="3.30.200.20">
    <property type="entry name" value="Phosphorylase Kinase, domain 1"/>
    <property type="match status" value="1"/>
</dbReference>
<dbReference type="Gene3D" id="1.10.510.10">
    <property type="entry name" value="Transferase(Phosphotransferase) domain 1"/>
    <property type="match status" value="1"/>
</dbReference>
<comment type="caution">
    <text evidence="3">The sequence shown here is derived from an EMBL/GenBank/DDBJ whole genome shotgun (WGS) entry which is preliminary data.</text>
</comment>
<protein>
    <recommendedName>
        <fullName evidence="2">Protein kinase domain-containing protein</fullName>
    </recommendedName>
</protein>
<dbReference type="InterPro" id="IPR051681">
    <property type="entry name" value="Ser/Thr_Kinases-Pseudokinases"/>
</dbReference>
<proteinExistence type="predicted"/>
<feature type="compositionally biased region" description="Polar residues" evidence="1">
    <location>
        <begin position="341"/>
        <end position="368"/>
    </location>
</feature>
<accession>A0A553NNU7</accession>
<dbReference type="GO" id="GO:0005524">
    <property type="term" value="F:ATP binding"/>
    <property type="evidence" value="ECO:0007669"/>
    <property type="project" value="InterPro"/>
</dbReference>
<dbReference type="SUPFAM" id="SSF56112">
    <property type="entry name" value="Protein kinase-like (PK-like)"/>
    <property type="match status" value="1"/>
</dbReference>
<dbReference type="InterPro" id="IPR000719">
    <property type="entry name" value="Prot_kinase_dom"/>
</dbReference>
<dbReference type="Proteomes" id="UP000318571">
    <property type="component" value="Chromosome 4"/>
</dbReference>
<feature type="region of interest" description="Disordered" evidence="1">
    <location>
        <begin position="197"/>
        <end position="226"/>
    </location>
</feature>
<dbReference type="InterPro" id="IPR001245">
    <property type="entry name" value="Ser-Thr/Tyr_kinase_cat_dom"/>
</dbReference>
<dbReference type="PANTHER" id="PTHR44329:SF253">
    <property type="entry name" value="KINASE SUPPRESSOR OF RAS 2"/>
    <property type="match status" value="1"/>
</dbReference>
<feature type="compositionally biased region" description="Acidic residues" evidence="1">
    <location>
        <begin position="880"/>
        <end position="890"/>
    </location>
</feature>
<gene>
    <name evidence="3" type="ORF">TCAL_02777</name>
</gene>
<evidence type="ECO:0000313" key="4">
    <source>
        <dbReference type="Proteomes" id="UP000318571"/>
    </source>
</evidence>
<feature type="region of interest" description="Disordered" evidence="1">
    <location>
        <begin position="821"/>
        <end position="898"/>
    </location>
</feature>
<dbReference type="PANTHER" id="PTHR44329">
    <property type="entry name" value="SERINE/THREONINE-PROTEIN KINASE TNNI3K-RELATED"/>
    <property type="match status" value="1"/>
</dbReference>
<dbReference type="STRING" id="6832.A0A553NNU7"/>
<dbReference type="Pfam" id="PF07714">
    <property type="entry name" value="PK_Tyr_Ser-Thr"/>
    <property type="match status" value="1"/>
</dbReference>
<keyword evidence="4" id="KW-1185">Reference proteome</keyword>
<feature type="compositionally biased region" description="Low complexity" evidence="1">
    <location>
        <begin position="201"/>
        <end position="212"/>
    </location>
</feature>
<name>A0A553NNU7_TIGCA</name>
<evidence type="ECO:0000259" key="2">
    <source>
        <dbReference type="PROSITE" id="PS50011"/>
    </source>
</evidence>
<dbReference type="AlphaFoldDB" id="A0A553NNU7"/>
<feature type="region of interest" description="Disordered" evidence="1">
    <location>
        <begin position="337"/>
        <end position="396"/>
    </location>
</feature>
<dbReference type="PROSITE" id="PS50011">
    <property type="entry name" value="PROTEIN_KINASE_DOM"/>
    <property type="match status" value="1"/>
</dbReference>
<sequence>MSGTRRNEIQRPSWLASVDPSTYYDQYETRFGTIEMVLECGIVSLEEFQSDLNLDPCDHGPRSGLLCEKCLGFKIPRNHPERALACRCLDLPILQASPNYGSTLYQRTKVFEYPSQLFLANIGAPNHDEDDEDRDSGLGESPPTTPSDWNPKNHHEISSIHFGETPKIQVKAANEAGTSTLLSNTYFQRLKASSNVCNTHSVPSSPSPFSKRSSPEVRTKRSQRTSVTSTLSEIQIQINDRREVKFPNRFHKRLWRWIKSKTRRKTGSSCHLVVETHAKRKHCCTEKFPAEISLQVLEEKRLSIGGQRVPYCARGSWADISINSGVYGDRRLSGSKCLVPPSTQMSTSRDLSMESGYQSHSSLSSPGTPRSLSARRRSSRGITAMKLSNNKSFSVDTGSSPPYYMSKERTFKNWRSEDHGSELPSQATSQAATTSIGVATAAASLSSVQKAMERRKQFSRLNNVFHEVVEDDGSSGSDSPYYMSKERTFKNWRSEDHGSELPSQATSQAATTSIGVATAAASLGSVQKAMERRKQFSRLNNVFHEVVEDDGSSGSDSPDCTFEAVKQSLGEWQIPHDEITFGKKIVGGGRFGHDVFTGKWHGDVVIHSFRTNASQEIRNYLSNIKTLTQIRHENIVLYMGASVVQDQMYNIVTNPVKAESLHSYLSSLNSPMDVEKTLSIAKQLSNAMGYLHAKNIIHGRISSRNVFLETKVQLSLLDYAVGQPNTVYSSPKVLTHPNTVEPEVFNGSEKADDIFAFGTLLFELFSCQLPLRCEQENVRAAKIRAGNLPESLVHVHCTDRLKRLIQKCWDYDEKRRPSFAQMAPHFSPGSGILRRHSSSEPRLDQMGKTTGRDTTGGPAKNTCTSIPMCVGVSPPREQEEQKEEEQEDREDPAPSFKS</sequence>